<dbReference type="PANTHER" id="PTHR10642">
    <property type="entry name" value="RIBONUCLEASE H1"/>
    <property type="match status" value="1"/>
</dbReference>
<evidence type="ECO:0000256" key="5">
    <source>
        <dbReference type="ARBA" id="ARBA00022723"/>
    </source>
</evidence>
<dbReference type="Pfam" id="PF01693">
    <property type="entry name" value="Cauli_VI"/>
    <property type="match status" value="1"/>
</dbReference>
<dbReference type="Gene3D" id="3.30.420.10">
    <property type="entry name" value="Ribonuclease H-like superfamily/Ribonuclease H"/>
    <property type="match status" value="1"/>
</dbReference>
<organism evidence="9 10">
    <name type="scientific">Enterococcus hulanensis</name>
    <dbReference type="NCBI Taxonomy" id="2559929"/>
    <lineage>
        <taxon>Bacteria</taxon>
        <taxon>Bacillati</taxon>
        <taxon>Bacillota</taxon>
        <taxon>Bacilli</taxon>
        <taxon>Lactobacillales</taxon>
        <taxon>Enterococcaceae</taxon>
        <taxon>Enterococcus</taxon>
    </lineage>
</organism>
<evidence type="ECO:0000256" key="3">
    <source>
        <dbReference type="ARBA" id="ARBA00012180"/>
    </source>
</evidence>
<dbReference type="RefSeq" id="WP_311822955.1">
    <property type="nucleotide sequence ID" value="NZ_JARPYF010000008.1"/>
</dbReference>
<dbReference type="Pfam" id="PF00075">
    <property type="entry name" value="RNase_H"/>
    <property type="match status" value="1"/>
</dbReference>
<sequence>MEKRFYAVRKGAVPGIYATWNEAKVQVLGFSGASYKKFSTEEEAKRYIDEGSKPSIELNDIECQLYVDGSYSQKNERYGWGFVAVVEGKSIYSKHGSGNNETYLSQWQIGGEVVAVLQALDYGIYKGFEKVEICYDYEGIEKWITGEWRTKSPIAGAYKHYFDLKNEKIDVQFRKVDAHSENFFNELADRLAKKGANENN</sequence>
<comment type="catalytic activity">
    <reaction evidence="1">
        <text>Endonucleolytic cleavage to 5'-phosphomonoester.</text>
        <dbReference type="EC" id="3.1.26.4"/>
    </reaction>
</comment>
<dbReference type="InterPro" id="IPR011320">
    <property type="entry name" value="RNase_H1_N"/>
</dbReference>
<keyword evidence="7" id="KW-0378">Hydrolase</keyword>
<dbReference type="PROSITE" id="PS50879">
    <property type="entry name" value="RNASE_H_1"/>
    <property type="match status" value="1"/>
</dbReference>
<dbReference type="EMBL" id="JARPYI010000008">
    <property type="protein sequence ID" value="MDT2600956.1"/>
    <property type="molecule type" value="Genomic_DNA"/>
</dbReference>
<evidence type="ECO:0000313" key="9">
    <source>
        <dbReference type="EMBL" id="MDT2600956.1"/>
    </source>
</evidence>
<dbReference type="EC" id="3.1.26.4" evidence="3"/>
<evidence type="ECO:0000256" key="6">
    <source>
        <dbReference type="ARBA" id="ARBA00022759"/>
    </source>
</evidence>
<dbReference type="InterPro" id="IPR009027">
    <property type="entry name" value="Ribosomal_bL9/RNase_H1_N"/>
</dbReference>
<evidence type="ECO:0000256" key="4">
    <source>
        <dbReference type="ARBA" id="ARBA00022722"/>
    </source>
</evidence>
<accession>A0ABU3F1F4</accession>
<comment type="caution">
    <text evidence="9">The sequence shown here is derived from an EMBL/GenBank/DDBJ whole genome shotgun (WGS) entry which is preliminary data.</text>
</comment>
<dbReference type="Proteomes" id="UP001252875">
    <property type="component" value="Unassembled WGS sequence"/>
</dbReference>
<protein>
    <recommendedName>
        <fullName evidence="3">ribonuclease H</fullName>
        <ecNumber evidence="3">3.1.26.4</ecNumber>
    </recommendedName>
</protein>
<dbReference type="SUPFAM" id="SSF55658">
    <property type="entry name" value="L9 N-domain-like"/>
    <property type="match status" value="1"/>
</dbReference>
<evidence type="ECO:0000256" key="2">
    <source>
        <dbReference type="ARBA" id="ARBA00005300"/>
    </source>
</evidence>
<dbReference type="InterPro" id="IPR050092">
    <property type="entry name" value="RNase_H"/>
</dbReference>
<reference evidence="9 10" key="1">
    <citation type="submission" date="2023-03" db="EMBL/GenBank/DDBJ databases">
        <authorList>
            <person name="Shen W."/>
            <person name="Cai J."/>
        </authorList>
    </citation>
    <scope>NUCLEOTIDE SEQUENCE [LARGE SCALE GENOMIC DNA]</scope>
    <source>
        <strain evidence="9 10">D6-4</strain>
    </source>
</reference>
<comment type="similarity">
    <text evidence="2">Belongs to the RNase H family.</text>
</comment>
<evidence type="ECO:0000259" key="8">
    <source>
        <dbReference type="PROSITE" id="PS50879"/>
    </source>
</evidence>
<dbReference type="SUPFAM" id="SSF53098">
    <property type="entry name" value="Ribonuclease H-like"/>
    <property type="match status" value="1"/>
</dbReference>
<gene>
    <name evidence="9" type="ORF">P7D85_14310</name>
</gene>
<evidence type="ECO:0000313" key="10">
    <source>
        <dbReference type="Proteomes" id="UP001252875"/>
    </source>
</evidence>
<dbReference type="InterPro" id="IPR036397">
    <property type="entry name" value="RNaseH_sf"/>
</dbReference>
<keyword evidence="5" id="KW-0479">Metal-binding</keyword>
<evidence type="ECO:0000256" key="7">
    <source>
        <dbReference type="ARBA" id="ARBA00022801"/>
    </source>
</evidence>
<keyword evidence="10" id="KW-1185">Reference proteome</keyword>
<dbReference type="InterPro" id="IPR002156">
    <property type="entry name" value="RNaseH_domain"/>
</dbReference>
<name>A0ABU3F1F4_9ENTE</name>
<proteinExistence type="inferred from homology"/>
<feature type="domain" description="RNase H type-1" evidence="8">
    <location>
        <begin position="59"/>
        <end position="197"/>
    </location>
</feature>
<dbReference type="Gene3D" id="3.40.970.10">
    <property type="entry name" value="Ribonuclease H1, N-terminal domain"/>
    <property type="match status" value="1"/>
</dbReference>
<dbReference type="InterPro" id="IPR037056">
    <property type="entry name" value="RNase_H1_N_sf"/>
</dbReference>
<dbReference type="PANTHER" id="PTHR10642:SF26">
    <property type="entry name" value="RIBONUCLEASE H1"/>
    <property type="match status" value="1"/>
</dbReference>
<dbReference type="CDD" id="cd09277">
    <property type="entry name" value="RNase_HI_bacteria_like"/>
    <property type="match status" value="1"/>
</dbReference>
<keyword evidence="4" id="KW-0540">Nuclease</keyword>
<keyword evidence="6" id="KW-0255">Endonuclease</keyword>
<dbReference type="InterPro" id="IPR012337">
    <property type="entry name" value="RNaseH-like_sf"/>
</dbReference>
<evidence type="ECO:0000256" key="1">
    <source>
        <dbReference type="ARBA" id="ARBA00000077"/>
    </source>
</evidence>